<dbReference type="GO" id="GO:0000480">
    <property type="term" value="P:endonucleolytic cleavage in 5'-ETS of tricistronic rRNA transcript (SSU-rRNA, 5.8S rRNA, LSU-rRNA)"/>
    <property type="evidence" value="ECO:0007669"/>
    <property type="project" value="TreeGrafter"/>
</dbReference>
<evidence type="ECO:0000256" key="6">
    <source>
        <dbReference type="ARBA" id="ARBA00031929"/>
    </source>
</evidence>
<evidence type="ECO:0000313" key="9">
    <source>
        <dbReference type="Proteomes" id="UP000800038"/>
    </source>
</evidence>
<reference evidence="8" key="1">
    <citation type="journal article" date="2020" name="Stud. Mycol.">
        <title>101 Dothideomycetes genomes: a test case for predicting lifestyles and emergence of pathogens.</title>
        <authorList>
            <person name="Haridas S."/>
            <person name="Albert R."/>
            <person name="Binder M."/>
            <person name="Bloem J."/>
            <person name="Labutti K."/>
            <person name="Salamov A."/>
            <person name="Andreopoulos B."/>
            <person name="Baker S."/>
            <person name="Barry K."/>
            <person name="Bills G."/>
            <person name="Bluhm B."/>
            <person name="Cannon C."/>
            <person name="Castanera R."/>
            <person name="Culley D."/>
            <person name="Daum C."/>
            <person name="Ezra D."/>
            <person name="Gonzalez J."/>
            <person name="Henrissat B."/>
            <person name="Kuo A."/>
            <person name="Liang C."/>
            <person name="Lipzen A."/>
            <person name="Lutzoni F."/>
            <person name="Magnuson J."/>
            <person name="Mondo S."/>
            <person name="Nolan M."/>
            <person name="Ohm R."/>
            <person name="Pangilinan J."/>
            <person name="Park H.-J."/>
            <person name="Ramirez L."/>
            <person name="Alfaro M."/>
            <person name="Sun H."/>
            <person name="Tritt A."/>
            <person name="Yoshinaga Y."/>
            <person name="Zwiers L.-H."/>
            <person name="Turgeon B."/>
            <person name="Goodwin S."/>
            <person name="Spatafora J."/>
            <person name="Crous P."/>
            <person name="Grigoriev I."/>
        </authorList>
    </citation>
    <scope>NUCLEOTIDE SEQUENCE</scope>
    <source>
        <strain evidence="8">CBS 161.51</strain>
    </source>
</reference>
<evidence type="ECO:0000313" key="8">
    <source>
        <dbReference type="EMBL" id="KAF1935281.1"/>
    </source>
</evidence>
<keyword evidence="3" id="KW-0677">Repeat</keyword>
<dbReference type="GO" id="GO:0005730">
    <property type="term" value="C:nucleolus"/>
    <property type="evidence" value="ECO:0007669"/>
    <property type="project" value="UniProtKB-SubCell"/>
</dbReference>
<protein>
    <recommendedName>
        <fullName evidence="2">Nucleolar protein 9</fullName>
    </recommendedName>
    <alternativeName>
        <fullName evidence="5 6">Pumilio domain-containing protein NOP9</fullName>
    </alternativeName>
</protein>
<dbReference type="AlphaFoldDB" id="A0A6A5S3R0"/>
<evidence type="ECO:0000256" key="5">
    <source>
        <dbReference type="ARBA" id="ARBA00030932"/>
    </source>
</evidence>
<feature type="region of interest" description="Disordered" evidence="7">
    <location>
        <begin position="671"/>
        <end position="707"/>
    </location>
</feature>
<accession>A0A6A5S3R0</accession>
<gene>
    <name evidence="8" type="ORF">EJ02DRAFT_135369</name>
</gene>
<keyword evidence="9" id="KW-1185">Reference proteome</keyword>
<feature type="region of interest" description="Disordered" evidence="7">
    <location>
        <begin position="1"/>
        <end position="45"/>
    </location>
</feature>
<feature type="compositionally biased region" description="Polar residues" evidence="7">
    <location>
        <begin position="685"/>
        <end position="696"/>
    </location>
</feature>
<dbReference type="EMBL" id="ML976290">
    <property type="protein sequence ID" value="KAF1935281.1"/>
    <property type="molecule type" value="Genomic_DNA"/>
</dbReference>
<comment type="function">
    <text evidence="4">RNA-binding nucleolar protein required for pre-rRNA processing. Involved in production of 18S rRNA and assembly of small ribosomal subunit.</text>
</comment>
<evidence type="ECO:0000256" key="4">
    <source>
        <dbReference type="ARBA" id="ARBA00024893"/>
    </source>
</evidence>
<dbReference type="SMART" id="SM00025">
    <property type="entry name" value="Pumilio"/>
    <property type="match status" value="5"/>
</dbReference>
<dbReference type="Pfam" id="PF22493">
    <property type="entry name" value="PUF_NOP9"/>
    <property type="match status" value="1"/>
</dbReference>
<dbReference type="GO" id="GO:0000472">
    <property type="term" value="P:endonucleolytic cleavage to generate mature 5'-end of SSU-rRNA from (SSU-rRNA, 5.8S rRNA, LSU-rRNA)"/>
    <property type="evidence" value="ECO:0007669"/>
    <property type="project" value="TreeGrafter"/>
</dbReference>
<dbReference type="PANTHER" id="PTHR13102:SF0">
    <property type="entry name" value="NUCLEOLAR PROTEIN 9"/>
    <property type="match status" value="1"/>
</dbReference>
<dbReference type="Gene3D" id="1.25.10.10">
    <property type="entry name" value="Leucine-rich Repeat Variant"/>
    <property type="match status" value="3"/>
</dbReference>
<feature type="compositionally biased region" description="Basic and acidic residues" evidence="7">
    <location>
        <begin position="10"/>
        <end position="35"/>
    </location>
</feature>
<evidence type="ECO:0000256" key="2">
    <source>
        <dbReference type="ARBA" id="ARBA00016427"/>
    </source>
</evidence>
<dbReference type="OrthoDB" id="392571at2759"/>
<dbReference type="PANTHER" id="PTHR13102">
    <property type="entry name" value="NUCLEOLAR PROTEIN 9"/>
    <property type="match status" value="1"/>
</dbReference>
<dbReference type="GO" id="GO:0003723">
    <property type="term" value="F:RNA binding"/>
    <property type="evidence" value="ECO:0007669"/>
    <property type="project" value="InterPro"/>
</dbReference>
<evidence type="ECO:0000256" key="3">
    <source>
        <dbReference type="ARBA" id="ARBA00022737"/>
    </source>
</evidence>
<dbReference type="GO" id="GO:0000447">
    <property type="term" value="P:endonucleolytic cleavage in ITS1 to separate SSU-rRNA from 5.8S rRNA and LSU-rRNA from tricistronic rRNA transcript (SSU-rRNA, 5.8S rRNA, LSU-rRNA)"/>
    <property type="evidence" value="ECO:0007669"/>
    <property type="project" value="TreeGrafter"/>
</dbReference>
<name>A0A6A5S3R0_9PLEO</name>
<evidence type="ECO:0000256" key="7">
    <source>
        <dbReference type="SAM" id="MobiDB-lite"/>
    </source>
</evidence>
<dbReference type="Proteomes" id="UP000800038">
    <property type="component" value="Unassembled WGS sequence"/>
</dbReference>
<dbReference type="InterPro" id="IPR011989">
    <property type="entry name" value="ARM-like"/>
</dbReference>
<dbReference type="InterPro" id="IPR016024">
    <property type="entry name" value="ARM-type_fold"/>
</dbReference>
<dbReference type="GO" id="GO:0030688">
    <property type="term" value="C:preribosome, small subunit precursor"/>
    <property type="evidence" value="ECO:0007669"/>
    <property type="project" value="TreeGrafter"/>
</dbReference>
<proteinExistence type="predicted"/>
<dbReference type="GO" id="GO:0000056">
    <property type="term" value="P:ribosomal small subunit export from nucleus"/>
    <property type="evidence" value="ECO:0007669"/>
    <property type="project" value="TreeGrafter"/>
</dbReference>
<dbReference type="InterPro" id="IPR001313">
    <property type="entry name" value="Pumilio_RNA-bd_rpt"/>
</dbReference>
<comment type="subcellular location">
    <subcellularLocation>
        <location evidence="1">Nucleus</location>
        <location evidence="1">Nucleolus</location>
    </subcellularLocation>
</comment>
<evidence type="ECO:0000256" key="1">
    <source>
        <dbReference type="ARBA" id="ARBA00004604"/>
    </source>
</evidence>
<sequence>MPKEHKKRGRREEQKKRKRDTDEDPSSKRLKKEDVEQVPEEEPVQLENVGGEVTRPEALPFYGMLDDDEQEYFKRADELLELNQFADPEERSLFLESVYKEADGKELKIANSQSCSRLLERLILLSSPDQLKKLFQKFNGHFLNLVQHRFASHCCEALFIQAAPVVTQETAASEPLQTLPSSDPDAVVVSMEDLFLYTLNELEGYMGFLMTDRFASHVLRVLLIVFSGAPLEKQNKSVLQSKRKEKVGVSSLDKGLDMELAKRTVPQSFIEALQKVINDSVSGMEPHYLRSLSTHPLGNPTLQLLLKLELSHFGKSRAKDEKSIIHRLLPDNPIAEGTESASFINGLVYDPIGSRLLETIIENAPGKLFKTIYAEFFKERMGSLARNEIAGYVAAKILERLSKDDLEEAMHQIADQIPSLVERNRTAIIKTLIERCVARDVNTSPLKAQLEIAYGGSNGFEVTRILKLSAEDGKPGAKHEHSPEKVHGSLLAQTMMSVAGPLANLVFDSLANQSPELSVQLARDPTASRTLQAALVSSNASVIFRRKMIQQFYGKVGELALDPAASRVIDAVWDGTAGLAFIRERIAEELAENENSLRESFVGRAVWRNWRMDLYKRKRQDWVKQSRYTAGNDGFLSFPECKPDPNGYNSRAGKHLTAIELARHKHAAVKAGQATEGGKSKKNSHASATIVSSGSSKAKETVAAVAQ</sequence>
<dbReference type="InterPro" id="IPR040000">
    <property type="entry name" value="NOP9"/>
</dbReference>
<dbReference type="SUPFAM" id="SSF48371">
    <property type="entry name" value="ARM repeat"/>
    <property type="match status" value="1"/>
</dbReference>
<dbReference type="GO" id="GO:0030686">
    <property type="term" value="C:90S preribosome"/>
    <property type="evidence" value="ECO:0007669"/>
    <property type="project" value="TreeGrafter"/>
</dbReference>
<organism evidence="8 9">
    <name type="scientific">Clathrospora elynae</name>
    <dbReference type="NCBI Taxonomy" id="706981"/>
    <lineage>
        <taxon>Eukaryota</taxon>
        <taxon>Fungi</taxon>
        <taxon>Dikarya</taxon>
        <taxon>Ascomycota</taxon>
        <taxon>Pezizomycotina</taxon>
        <taxon>Dothideomycetes</taxon>
        <taxon>Pleosporomycetidae</taxon>
        <taxon>Pleosporales</taxon>
        <taxon>Diademaceae</taxon>
        <taxon>Clathrospora</taxon>
    </lineage>
</organism>